<keyword evidence="2" id="KW-1185">Reference proteome</keyword>
<accession>A0ACB8TWI5</accession>
<gene>
    <name evidence="1" type="ORF">BDY19DRAFT_359500</name>
</gene>
<evidence type="ECO:0000313" key="2">
    <source>
        <dbReference type="Proteomes" id="UP001055072"/>
    </source>
</evidence>
<comment type="caution">
    <text evidence="1">The sequence shown here is derived from an EMBL/GenBank/DDBJ whole genome shotgun (WGS) entry which is preliminary data.</text>
</comment>
<evidence type="ECO:0000313" key="1">
    <source>
        <dbReference type="EMBL" id="KAI0086402.1"/>
    </source>
</evidence>
<sequence length="443" mass="48802">MSSQAKFTIAIVGGGIGGLAFAVALTKTGVDFDVDIYESAPNFGEIGAGIGIWPRVWKTLVNLGLEEDLKKQFTHMGQEGKMAYYKGDQAHAIYCGHAQQSMHTYHRAEFLKILERHIPPNYRTHFSKRLVSYEDIPPNPIVLHFKDGTTAKCDVLVGADGIKSAVRRNMFTALASNTQDESQAAAYTRCVDATWSGSVAYRGLVQAEAFTAEYPDHPAISAPVCYMGKYLIVLAYPISQGQIVNSGAVIANPSRRGTIYEGPWVTEATNEEMVAHFPNWDPQAYGLLKAMGQPSKWAINEVRELPTFISGRVALLGDAAHAMTPHLASGSGQAVEDAVFLANLLAQPETTKDNIVRALKIYDESRRPFAQNVQELSFKVGQIAWLDSPRVQSYSAEDSTSGVIPENVLKELLTKDWVDLHKRTREPDPQVDLQLAIHKLRET</sequence>
<dbReference type="Proteomes" id="UP001055072">
    <property type="component" value="Unassembled WGS sequence"/>
</dbReference>
<proteinExistence type="predicted"/>
<reference evidence="1" key="1">
    <citation type="journal article" date="2021" name="Environ. Microbiol.">
        <title>Gene family expansions and transcriptome signatures uncover fungal adaptations to wood decay.</title>
        <authorList>
            <person name="Hage H."/>
            <person name="Miyauchi S."/>
            <person name="Viragh M."/>
            <person name="Drula E."/>
            <person name="Min B."/>
            <person name="Chaduli D."/>
            <person name="Navarro D."/>
            <person name="Favel A."/>
            <person name="Norest M."/>
            <person name="Lesage-Meessen L."/>
            <person name="Balint B."/>
            <person name="Merenyi Z."/>
            <person name="de Eugenio L."/>
            <person name="Morin E."/>
            <person name="Martinez A.T."/>
            <person name="Baldrian P."/>
            <person name="Stursova M."/>
            <person name="Martinez M.J."/>
            <person name="Novotny C."/>
            <person name="Magnuson J.K."/>
            <person name="Spatafora J.W."/>
            <person name="Maurice S."/>
            <person name="Pangilinan J."/>
            <person name="Andreopoulos W."/>
            <person name="LaButti K."/>
            <person name="Hundley H."/>
            <person name="Na H."/>
            <person name="Kuo A."/>
            <person name="Barry K."/>
            <person name="Lipzen A."/>
            <person name="Henrissat B."/>
            <person name="Riley R."/>
            <person name="Ahrendt S."/>
            <person name="Nagy L.G."/>
            <person name="Grigoriev I.V."/>
            <person name="Martin F."/>
            <person name="Rosso M.N."/>
        </authorList>
    </citation>
    <scope>NUCLEOTIDE SEQUENCE</scope>
    <source>
        <strain evidence="1">CBS 384.51</strain>
    </source>
</reference>
<dbReference type="EMBL" id="MU274924">
    <property type="protein sequence ID" value="KAI0086402.1"/>
    <property type="molecule type" value="Genomic_DNA"/>
</dbReference>
<protein>
    <submittedName>
        <fullName evidence="1">FAD/NAD(P)-binding domain-containing protein</fullName>
    </submittedName>
</protein>
<name>A0ACB8TWI5_9APHY</name>
<organism evidence="1 2">
    <name type="scientific">Irpex rosettiformis</name>
    <dbReference type="NCBI Taxonomy" id="378272"/>
    <lineage>
        <taxon>Eukaryota</taxon>
        <taxon>Fungi</taxon>
        <taxon>Dikarya</taxon>
        <taxon>Basidiomycota</taxon>
        <taxon>Agaricomycotina</taxon>
        <taxon>Agaricomycetes</taxon>
        <taxon>Polyporales</taxon>
        <taxon>Irpicaceae</taxon>
        <taxon>Irpex</taxon>
    </lineage>
</organism>